<dbReference type="Pfam" id="PF00156">
    <property type="entry name" value="Pribosyltran"/>
    <property type="match status" value="1"/>
</dbReference>
<evidence type="ECO:0000313" key="4">
    <source>
        <dbReference type="Proteomes" id="UP000034536"/>
    </source>
</evidence>
<dbReference type="AlphaFoldDB" id="A0A0G0CYR1"/>
<dbReference type="SUPFAM" id="SSF53271">
    <property type="entry name" value="PRTase-like"/>
    <property type="match status" value="1"/>
</dbReference>
<evidence type="ECO:0000313" key="3">
    <source>
        <dbReference type="EMBL" id="KKP87134.1"/>
    </source>
</evidence>
<reference evidence="3 4" key="1">
    <citation type="journal article" date="2015" name="Nature">
        <title>rRNA introns, odd ribosomes, and small enigmatic genomes across a large radiation of phyla.</title>
        <authorList>
            <person name="Brown C.T."/>
            <person name="Hug L.A."/>
            <person name="Thomas B.C."/>
            <person name="Sharon I."/>
            <person name="Castelle C.J."/>
            <person name="Singh A."/>
            <person name="Wilkins M.J."/>
            <person name="Williams K.H."/>
            <person name="Banfield J.F."/>
        </authorList>
    </citation>
    <scope>NUCLEOTIDE SEQUENCE [LARGE SCALE GENOMIC DNA]</scope>
</reference>
<dbReference type="PANTHER" id="PTHR47505">
    <property type="entry name" value="DNA UTILIZATION PROTEIN YHGH"/>
    <property type="match status" value="1"/>
</dbReference>
<dbReference type="Proteomes" id="UP000034536">
    <property type="component" value="Unassembled WGS sequence"/>
</dbReference>
<dbReference type="EMBL" id="LBQX01000006">
    <property type="protein sequence ID" value="KKP87134.1"/>
    <property type="molecule type" value="Genomic_DNA"/>
</dbReference>
<dbReference type="InterPro" id="IPR000836">
    <property type="entry name" value="PRTase_dom"/>
</dbReference>
<evidence type="ECO:0000256" key="1">
    <source>
        <dbReference type="ARBA" id="ARBA00008007"/>
    </source>
</evidence>
<dbReference type="PATRIC" id="fig|1618479.3.peg.105"/>
<gene>
    <name evidence="3" type="ORF">UR89_C0006G0010</name>
</gene>
<feature type="domain" description="Phosphoribosyltransferase" evidence="2">
    <location>
        <begin position="137"/>
        <end position="223"/>
    </location>
</feature>
<evidence type="ECO:0000259" key="2">
    <source>
        <dbReference type="Pfam" id="PF00156"/>
    </source>
</evidence>
<name>A0A0G0CYR1_9BACT</name>
<accession>A0A0G0CYR1</accession>
<sequence length="228" mass="26087">MFLKDLLFPKFCLGCGYLGTYICPKCFQKLKPYNQERCFYCKKSSPLGLTHPGCLKKLNIDGLTAIYYYNGFLKKIIKNIKYRLATEIWSDFIRGIKQDSLEKIMRLKTIAKDYIIEPIPLTKARMAERGFNQSILIAKFLNKFLGLETSDFLIRVKDKYPQAQLGSKLTRYQNVRGIFALRPNADVKNKKILLVDDVVTTGSTVREATRVLKRMGAVKVCILALAHG</sequence>
<proteinExistence type="inferred from homology"/>
<dbReference type="InterPro" id="IPR051910">
    <property type="entry name" value="ComF/GntX_DNA_util-trans"/>
</dbReference>
<protein>
    <submittedName>
        <fullName evidence="3">Competence protein F</fullName>
    </submittedName>
</protein>
<comment type="caution">
    <text evidence="3">The sequence shown here is derived from an EMBL/GenBank/DDBJ whole genome shotgun (WGS) entry which is preliminary data.</text>
</comment>
<dbReference type="CDD" id="cd06223">
    <property type="entry name" value="PRTases_typeI"/>
    <property type="match status" value="1"/>
</dbReference>
<dbReference type="PANTHER" id="PTHR47505:SF1">
    <property type="entry name" value="DNA UTILIZATION PROTEIN YHGH"/>
    <property type="match status" value="1"/>
</dbReference>
<organism evidence="3 4">
    <name type="scientific">Candidatus Roizmanbacteria bacterium GW2011_GWA2_35_8</name>
    <dbReference type="NCBI Taxonomy" id="1618479"/>
    <lineage>
        <taxon>Bacteria</taxon>
        <taxon>Candidatus Roizmaniibacteriota</taxon>
    </lineage>
</organism>
<comment type="similarity">
    <text evidence="1">Belongs to the ComF/GntX family.</text>
</comment>
<dbReference type="InterPro" id="IPR029057">
    <property type="entry name" value="PRTase-like"/>
</dbReference>
<dbReference type="Gene3D" id="3.40.50.2020">
    <property type="match status" value="1"/>
</dbReference>